<feature type="region of interest" description="Disordered" evidence="7">
    <location>
        <begin position="178"/>
        <end position="216"/>
    </location>
</feature>
<dbReference type="InterPro" id="IPR001789">
    <property type="entry name" value="Sig_transdc_resp-reg_receiver"/>
</dbReference>
<feature type="compositionally biased region" description="Polar residues" evidence="7">
    <location>
        <begin position="178"/>
        <end position="206"/>
    </location>
</feature>
<dbReference type="SUPFAM" id="SSF55781">
    <property type="entry name" value="GAF domain-like"/>
    <property type="match status" value="1"/>
</dbReference>
<evidence type="ECO:0000256" key="6">
    <source>
        <dbReference type="PROSITE-ProRule" id="PRU00169"/>
    </source>
</evidence>
<dbReference type="Gene3D" id="3.40.50.2300">
    <property type="match status" value="1"/>
</dbReference>
<dbReference type="PROSITE" id="PS50110">
    <property type="entry name" value="RESPONSE_REGULATORY"/>
    <property type="match status" value="1"/>
</dbReference>
<gene>
    <name evidence="10" type="ORF">PRZ48_007341</name>
</gene>
<dbReference type="InterPro" id="IPR005467">
    <property type="entry name" value="His_kinase_dom"/>
</dbReference>
<feature type="region of interest" description="Disordered" evidence="7">
    <location>
        <begin position="342"/>
        <end position="372"/>
    </location>
</feature>
<evidence type="ECO:0000256" key="4">
    <source>
        <dbReference type="ARBA" id="ARBA00022679"/>
    </source>
</evidence>
<proteinExistence type="predicted"/>
<dbReference type="InterPro" id="IPR011006">
    <property type="entry name" value="CheY-like_superfamily"/>
</dbReference>
<keyword evidence="11" id="KW-1185">Reference proteome</keyword>
<dbReference type="InterPro" id="IPR003661">
    <property type="entry name" value="HisK_dim/P_dom"/>
</dbReference>
<accession>A0ABR0EJ31</accession>
<evidence type="ECO:0000256" key="2">
    <source>
        <dbReference type="ARBA" id="ARBA00012438"/>
    </source>
</evidence>
<evidence type="ECO:0000256" key="3">
    <source>
        <dbReference type="ARBA" id="ARBA00022553"/>
    </source>
</evidence>
<dbReference type="Proteomes" id="UP001305779">
    <property type="component" value="Unassembled WGS sequence"/>
</dbReference>
<comment type="caution">
    <text evidence="10">The sequence shown here is derived from an EMBL/GenBank/DDBJ whole genome shotgun (WGS) entry which is preliminary data.</text>
</comment>
<dbReference type="EMBL" id="JAXOVC010000005">
    <property type="protein sequence ID" value="KAK4501532.1"/>
    <property type="molecule type" value="Genomic_DNA"/>
</dbReference>
<evidence type="ECO:0000256" key="7">
    <source>
        <dbReference type="SAM" id="MobiDB-lite"/>
    </source>
</evidence>
<dbReference type="Pfam" id="PF00072">
    <property type="entry name" value="Response_reg"/>
    <property type="match status" value="1"/>
</dbReference>
<sequence length="1063" mass="116074">MLFFFDRQYTHVLAEATRTLSLQSDDTHDADDSLWLGQAIIPRGFSVCEQTLDIPASNKGSNRDHDDAGIVHVVNDLREDVRYCDRPFVVGGPKARFYAGVPITTPRGVRIGSYCVLDDKPWVNGLRPGETEFLCQMSATVMAHLETLCTRTEFGRGTQMLNGLGSFVGTSTTLRSTSTAQSDSIKSAQAATRLTSPSDETCNGSGNDRPIHTPIQDQRTSIDLSNDVSETVNINLLVQEMMGKAATIIRQAVDADGVCFLDTNPVAATQGVRYINADDEVSDAVESETSCMLGQSVFGQENASSGRLRNGLLQQILRRHSRGRLWTFDADGYNVGLQARTADRASHERPLSPGSIPHPQEGEQESEKQIDKGEADELRKHIPGARAICVVGLWDQIRERWYAGLVLWTTSPKRIFSVDGELSFLFAFCEIVMSEVARIEAKLENKAKTDLISTVSHELRSPIHGILGSVDCLKERGTLDWSTIQQIEDCGTMLRDVIEHLLDYAQINQSCEAWPPNNAMSIPSSLRKRSLAMGQETCELWNLTGTTEEICDSLSSSHHSSHTGVGKSQVGFVLETAVEPRQQCRIPIAAWKRLCTNIISNALRYTDAGHVRVFLGTDASAGQRSIRLVVQDTGCGMSPEFLQNRLFREFSQENSLREGAGLGMNIAAKIVKGLGGRVEVRSSKDSGTTVSLMIPNALVPDEGTCPVLSPFDCIQVAVLHKDQSQGDWTILSAVKTTLQSLNANLTSVDGAEVCIVLESDLQGLCKQEHDLLQSVPLIVLCNVTRHPGAREDKVSCLPNDTQRAYVVAPYGPRQLASALAANRHENGPARLTGQDEFIDAVDVPSQSQPPAALQPLRAGDTQPEQRVDMEMSQMLEITRITPAPAIDEDTLKPSTTPVVLSVCSPNDLRPTRTANPTLLLVDDNPINLRLLTTHAARQSHPHFTATNGLEAVQAYQTALASITSSTPSGIAISATKPDIILLDINMPIMDGFEAARRIRALEAKFRAVPATIVALTGLGSEEARREAQRAGMEIFVTKPLRARELGELLGRVRTLREERGWGG</sequence>
<keyword evidence="4" id="KW-0808">Transferase</keyword>
<dbReference type="InterPro" id="IPR036890">
    <property type="entry name" value="HATPase_C_sf"/>
</dbReference>
<organism evidence="10 11">
    <name type="scientific">Zasmidium cellare</name>
    <name type="common">Wine cellar mold</name>
    <name type="synonym">Racodium cellare</name>
    <dbReference type="NCBI Taxonomy" id="395010"/>
    <lineage>
        <taxon>Eukaryota</taxon>
        <taxon>Fungi</taxon>
        <taxon>Dikarya</taxon>
        <taxon>Ascomycota</taxon>
        <taxon>Pezizomycotina</taxon>
        <taxon>Dothideomycetes</taxon>
        <taxon>Dothideomycetidae</taxon>
        <taxon>Mycosphaerellales</taxon>
        <taxon>Mycosphaerellaceae</taxon>
        <taxon>Zasmidium</taxon>
    </lineage>
</organism>
<dbReference type="Pfam" id="PF00512">
    <property type="entry name" value="HisKA"/>
    <property type="match status" value="1"/>
</dbReference>
<dbReference type="PRINTS" id="PR00344">
    <property type="entry name" value="BCTRLSENSOR"/>
</dbReference>
<dbReference type="SMART" id="SM00388">
    <property type="entry name" value="HisKA"/>
    <property type="match status" value="1"/>
</dbReference>
<dbReference type="SMART" id="SM00448">
    <property type="entry name" value="REC"/>
    <property type="match status" value="1"/>
</dbReference>
<dbReference type="Gene3D" id="1.10.287.130">
    <property type="match status" value="1"/>
</dbReference>
<evidence type="ECO:0000256" key="5">
    <source>
        <dbReference type="ARBA" id="ARBA00022777"/>
    </source>
</evidence>
<feature type="modified residue" description="4-aspartylphosphate" evidence="6">
    <location>
        <position position="983"/>
    </location>
</feature>
<keyword evidence="3 6" id="KW-0597">Phosphoprotein</keyword>
<dbReference type="PROSITE" id="PS50109">
    <property type="entry name" value="HIS_KIN"/>
    <property type="match status" value="1"/>
</dbReference>
<reference evidence="10 11" key="1">
    <citation type="journal article" date="2023" name="G3 (Bethesda)">
        <title>A chromosome-level genome assembly of Zasmidium syzygii isolated from banana leaves.</title>
        <authorList>
            <person name="van Westerhoven A.C."/>
            <person name="Mehrabi R."/>
            <person name="Talebi R."/>
            <person name="Steentjes M.B.F."/>
            <person name="Corcolon B."/>
            <person name="Chong P.A."/>
            <person name="Kema G.H.J."/>
            <person name="Seidl M.F."/>
        </authorList>
    </citation>
    <scope>NUCLEOTIDE SEQUENCE [LARGE SCALE GENOMIC DNA]</scope>
    <source>
        <strain evidence="10 11">P124</strain>
    </source>
</reference>
<dbReference type="PANTHER" id="PTHR43047">
    <property type="entry name" value="TWO-COMPONENT HISTIDINE PROTEIN KINASE"/>
    <property type="match status" value="1"/>
</dbReference>
<dbReference type="CDD" id="cd00082">
    <property type="entry name" value="HisKA"/>
    <property type="match status" value="1"/>
</dbReference>
<dbReference type="SUPFAM" id="SSF47384">
    <property type="entry name" value="Homodimeric domain of signal transducing histidine kinase"/>
    <property type="match status" value="1"/>
</dbReference>
<evidence type="ECO:0000313" key="11">
    <source>
        <dbReference type="Proteomes" id="UP001305779"/>
    </source>
</evidence>
<evidence type="ECO:0000313" key="10">
    <source>
        <dbReference type="EMBL" id="KAK4501532.1"/>
    </source>
</evidence>
<feature type="domain" description="Response regulatory" evidence="9">
    <location>
        <begin position="917"/>
        <end position="1053"/>
    </location>
</feature>
<evidence type="ECO:0000259" key="9">
    <source>
        <dbReference type="PROSITE" id="PS50110"/>
    </source>
</evidence>
<name>A0ABR0EJ31_ZASCE</name>
<dbReference type="CDD" id="cd17546">
    <property type="entry name" value="REC_hyHK_CKI1_RcsC-like"/>
    <property type="match status" value="1"/>
</dbReference>
<dbReference type="Gene3D" id="3.30.565.10">
    <property type="entry name" value="Histidine kinase-like ATPase, C-terminal domain"/>
    <property type="match status" value="1"/>
</dbReference>
<dbReference type="EC" id="2.7.13.3" evidence="2"/>
<protein>
    <recommendedName>
        <fullName evidence="2">histidine kinase</fullName>
        <ecNumber evidence="2">2.7.13.3</ecNumber>
    </recommendedName>
</protein>
<dbReference type="InterPro" id="IPR004358">
    <property type="entry name" value="Sig_transdc_His_kin-like_C"/>
</dbReference>
<dbReference type="SMART" id="SM00387">
    <property type="entry name" value="HATPase_c"/>
    <property type="match status" value="1"/>
</dbReference>
<dbReference type="Pfam" id="PF02518">
    <property type="entry name" value="HATPase_c"/>
    <property type="match status" value="1"/>
</dbReference>
<feature type="domain" description="Histidine kinase" evidence="8">
    <location>
        <begin position="454"/>
        <end position="698"/>
    </location>
</feature>
<dbReference type="InterPro" id="IPR036097">
    <property type="entry name" value="HisK_dim/P_sf"/>
</dbReference>
<keyword evidence="5" id="KW-0418">Kinase</keyword>
<dbReference type="PANTHER" id="PTHR43047:SF72">
    <property type="entry name" value="OSMOSENSING HISTIDINE PROTEIN KINASE SLN1"/>
    <property type="match status" value="1"/>
</dbReference>
<dbReference type="InterPro" id="IPR003594">
    <property type="entry name" value="HATPase_dom"/>
</dbReference>
<dbReference type="SUPFAM" id="SSF52172">
    <property type="entry name" value="CheY-like"/>
    <property type="match status" value="1"/>
</dbReference>
<comment type="catalytic activity">
    <reaction evidence="1">
        <text>ATP + protein L-histidine = ADP + protein N-phospho-L-histidine.</text>
        <dbReference type="EC" id="2.7.13.3"/>
    </reaction>
</comment>
<evidence type="ECO:0000259" key="8">
    <source>
        <dbReference type="PROSITE" id="PS50109"/>
    </source>
</evidence>
<evidence type="ECO:0000256" key="1">
    <source>
        <dbReference type="ARBA" id="ARBA00000085"/>
    </source>
</evidence>
<dbReference type="SUPFAM" id="SSF55874">
    <property type="entry name" value="ATPase domain of HSP90 chaperone/DNA topoisomerase II/histidine kinase"/>
    <property type="match status" value="1"/>
</dbReference>